<dbReference type="RefSeq" id="XP_014150940.1">
    <property type="nucleotide sequence ID" value="XM_014295465.1"/>
</dbReference>
<feature type="region of interest" description="Disordered" evidence="1">
    <location>
        <begin position="218"/>
        <end position="239"/>
    </location>
</feature>
<feature type="compositionally biased region" description="Polar residues" evidence="1">
    <location>
        <begin position="532"/>
        <end position="543"/>
    </location>
</feature>
<feature type="region of interest" description="Disordered" evidence="1">
    <location>
        <begin position="401"/>
        <end position="476"/>
    </location>
</feature>
<dbReference type="Proteomes" id="UP000054560">
    <property type="component" value="Unassembled WGS sequence"/>
</dbReference>
<proteinExistence type="predicted"/>
<evidence type="ECO:0000313" key="3">
    <source>
        <dbReference type="Proteomes" id="UP000054560"/>
    </source>
</evidence>
<sequence>MRCPHVTISNNNARLSRSAVQRFITWATLRGSTEQPTQKLSLAETLRKGRTVSVMGNNRDNSHTRDNLLRTHDADTDANKTDKERRWSPLTGQSKTDMAKQRTRKVLNRLSNHGTSNKDSHTEEGGGVGGSVKDADASFGLHKNSVLAKSARTPVLDQSLTAAYQRQKSMSHLEKMRGRFTKSKSAVDIKQALSSNSLHVDRDAEGVSIINRKSLRAMGRRWKSPPARRAEPTSEQAIADASKDSRLGIVLLEEDNLASDMDIAYLNTHESLTRQPEHPHTPRPVNNNSKYQPQPPHSDRDLGAEVSAYRRKSSSKTKDKDKDKAKLRQSFRLTRTKTSDSAHRRSSSEGEMMSLKDFFQPKRSTTPGATTTSTGANSSLKATNTYTHTYDTQFNPACRSIQRSHTAEAQSPASTPTHPRKVKRSGSSLHLFSRAHTAGDKSKSPQSYKSPRSPTASSPLSACDMRPGIPRSLTPDSLSAATRDAFDPFALSFKYPHAHQLSNSSSTVHTTTKHAGHPDTEAQQAMRRRTHSAQLAASRTTSAPQGQLSYVNVGTLGICAEGIGTESEESVATNFDHSTDDLSFTKARPRRRAVISAEGLDALIGSYRDTVARGVAENTAEDRARYHHGNHGAGAPVRKYGRANVLEHAHTHSPHTHSHAHARTEDLVGVNEIEEVDTSDSETEIWYSTTEGQPF</sequence>
<accession>A0A0L0FLZ2</accession>
<dbReference type="GeneID" id="25910993"/>
<dbReference type="AlphaFoldDB" id="A0A0L0FLZ2"/>
<evidence type="ECO:0000256" key="1">
    <source>
        <dbReference type="SAM" id="MobiDB-lite"/>
    </source>
</evidence>
<feature type="compositionally biased region" description="Basic and acidic residues" evidence="1">
    <location>
        <begin position="271"/>
        <end position="280"/>
    </location>
</feature>
<organism evidence="2 3">
    <name type="scientific">Sphaeroforma arctica JP610</name>
    <dbReference type="NCBI Taxonomy" id="667725"/>
    <lineage>
        <taxon>Eukaryota</taxon>
        <taxon>Ichthyosporea</taxon>
        <taxon>Ichthyophonida</taxon>
        <taxon>Sphaeroforma</taxon>
    </lineage>
</organism>
<feature type="compositionally biased region" description="Polar residues" evidence="1">
    <location>
        <begin position="500"/>
        <end position="510"/>
    </location>
</feature>
<evidence type="ECO:0000313" key="2">
    <source>
        <dbReference type="EMBL" id="KNC77038.1"/>
    </source>
</evidence>
<protein>
    <submittedName>
        <fullName evidence="2">Uncharacterized protein</fullName>
    </submittedName>
</protein>
<feature type="compositionally biased region" description="Basic and acidic residues" evidence="1">
    <location>
        <begin position="337"/>
        <end position="348"/>
    </location>
</feature>
<name>A0A0L0FLZ2_9EUKA</name>
<feature type="region of interest" description="Disordered" evidence="1">
    <location>
        <begin position="271"/>
        <end position="380"/>
    </location>
</feature>
<keyword evidence="3" id="KW-1185">Reference proteome</keyword>
<feature type="region of interest" description="Disordered" evidence="1">
    <location>
        <begin position="500"/>
        <end position="543"/>
    </location>
</feature>
<dbReference type="EMBL" id="KQ242863">
    <property type="protein sequence ID" value="KNC77038.1"/>
    <property type="molecule type" value="Genomic_DNA"/>
</dbReference>
<feature type="compositionally biased region" description="Polar residues" evidence="1">
    <location>
        <begin position="401"/>
        <end position="417"/>
    </location>
</feature>
<feature type="compositionally biased region" description="Basic and acidic residues" evidence="1">
    <location>
        <begin position="60"/>
        <end position="87"/>
    </location>
</feature>
<reference evidence="2 3" key="1">
    <citation type="submission" date="2011-02" db="EMBL/GenBank/DDBJ databases">
        <title>The Genome Sequence of Sphaeroforma arctica JP610.</title>
        <authorList>
            <consortium name="The Broad Institute Genome Sequencing Platform"/>
            <person name="Russ C."/>
            <person name="Cuomo C."/>
            <person name="Young S.K."/>
            <person name="Zeng Q."/>
            <person name="Gargeya S."/>
            <person name="Alvarado L."/>
            <person name="Berlin A."/>
            <person name="Chapman S.B."/>
            <person name="Chen Z."/>
            <person name="Freedman E."/>
            <person name="Gellesch M."/>
            <person name="Goldberg J."/>
            <person name="Griggs A."/>
            <person name="Gujja S."/>
            <person name="Heilman E."/>
            <person name="Heiman D."/>
            <person name="Howarth C."/>
            <person name="Mehta T."/>
            <person name="Neiman D."/>
            <person name="Pearson M."/>
            <person name="Roberts A."/>
            <person name="Saif S."/>
            <person name="Shea T."/>
            <person name="Shenoy N."/>
            <person name="Sisk P."/>
            <person name="Stolte C."/>
            <person name="Sykes S."/>
            <person name="White J."/>
            <person name="Yandava C."/>
            <person name="Burger G."/>
            <person name="Gray M.W."/>
            <person name="Holland P.W.H."/>
            <person name="King N."/>
            <person name="Lang F.B.F."/>
            <person name="Roger A.J."/>
            <person name="Ruiz-Trillo I."/>
            <person name="Haas B."/>
            <person name="Nusbaum C."/>
            <person name="Birren B."/>
        </authorList>
    </citation>
    <scope>NUCLEOTIDE SEQUENCE [LARGE SCALE GENOMIC DNA]</scope>
    <source>
        <strain evidence="2 3">JP610</strain>
    </source>
</reference>
<feature type="compositionally biased region" description="Low complexity" evidence="1">
    <location>
        <begin position="364"/>
        <end position="379"/>
    </location>
</feature>
<feature type="region of interest" description="Disordered" evidence="1">
    <location>
        <begin position="54"/>
        <end position="131"/>
    </location>
</feature>
<feature type="compositionally biased region" description="Basic and acidic residues" evidence="1">
    <location>
        <begin position="316"/>
        <end position="326"/>
    </location>
</feature>
<gene>
    <name evidence="2" type="ORF">SARC_10489</name>
</gene>
<feature type="compositionally biased region" description="Polar residues" evidence="1">
    <location>
        <begin position="444"/>
        <end position="460"/>
    </location>
</feature>